<sequence length="459" mass="49808">MGEDWIPFCKRDKLPLPLLLGICAATLAGSLLWTIVFALFYPLAARVEMTSIVSTILLLMGSVIGFFVQPIVGAVGDNLTFKWGRRRIFIVAAGVLQVVSLLIIMFCNKLAKAKSGQQGFLIFGMIMVFVAGNLIEGPARTLCSDVTPPNQQVLVSSICGVYRGFGGIFTNLIGALSLYKYTSLSQEQFILVVCLCVSFVAIVITCIVAHEEPITEKSSISNPFAALATAFKGIDSVFIRISIVYLFIMIATYQIGIQLSPFLGEQIYGGKNTDNPNDPETITYQKGVSWGMLCNMVSCITQFLYGFVQSKICDKIGLKVVLITITLVVGVMYLLFFFIKNRYVFLVMHFPIGLGNVAFNTLPSAVVTLISRPERLGANLALFNCFCVIGQQISNFGIGTGIAKAWPGKPGNLIGISCVFCFLAAIAEFFIVVPETGQIGTDDVLEKSDSEDSDDPAAL</sequence>
<feature type="transmembrane region" description="Helical" evidence="6">
    <location>
        <begin position="88"/>
        <end position="107"/>
    </location>
</feature>
<reference evidence="7 8" key="1">
    <citation type="submission" date="2024-04" db="EMBL/GenBank/DDBJ databases">
        <title>Tritrichomonas musculus Genome.</title>
        <authorList>
            <person name="Alves-Ferreira E."/>
            <person name="Grigg M."/>
            <person name="Lorenzi H."/>
            <person name="Galac M."/>
        </authorList>
    </citation>
    <scope>NUCLEOTIDE SEQUENCE [LARGE SCALE GENOMIC DNA]</scope>
    <source>
        <strain evidence="7 8">EAF2021</strain>
    </source>
</reference>
<dbReference type="PANTHER" id="PTHR19432">
    <property type="entry name" value="SUGAR TRANSPORTER"/>
    <property type="match status" value="1"/>
</dbReference>
<dbReference type="InterPro" id="IPR036259">
    <property type="entry name" value="MFS_trans_sf"/>
</dbReference>
<dbReference type="Proteomes" id="UP001470230">
    <property type="component" value="Unassembled WGS sequence"/>
</dbReference>
<keyword evidence="5 6" id="KW-0472">Membrane</keyword>
<evidence type="ECO:0008006" key="9">
    <source>
        <dbReference type="Google" id="ProtNLM"/>
    </source>
</evidence>
<keyword evidence="4 6" id="KW-1133">Transmembrane helix</keyword>
<feature type="transmembrane region" description="Helical" evidence="6">
    <location>
        <begin position="345"/>
        <end position="369"/>
    </location>
</feature>
<evidence type="ECO:0000313" key="7">
    <source>
        <dbReference type="EMBL" id="KAK8842894.1"/>
    </source>
</evidence>
<feature type="transmembrane region" description="Helical" evidence="6">
    <location>
        <begin position="189"/>
        <end position="209"/>
    </location>
</feature>
<protein>
    <recommendedName>
        <fullName evidence="9">Major facilitator superfamily transporter</fullName>
    </recommendedName>
</protein>
<dbReference type="SUPFAM" id="SSF103473">
    <property type="entry name" value="MFS general substrate transporter"/>
    <property type="match status" value="1"/>
</dbReference>
<keyword evidence="2" id="KW-0813">Transport</keyword>
<feature type="transmembrane region" description="Helical" evidence="6">
    <location>
        <begin position="320"/>
        <end position="339"/>
    </location>
</feature>
<dbReference type="InterPro" id="IPR011701">
    <property type="entry name" value="MFS"/>
</dbReference>
<organism evidence="7 8">
    <name type="scientific">Tritrichomonas musculus</name>
    <dbReference type="NCBI Taxonomy" id="1915356"/>
    <lineage>
        <taxon>Eukaryota</taxon>
        <taxon>Metamonada</taxon>
        <taxon>Parabasalia</taxon>
        <taxon>Tritrichomonadida</taxon>
        <taxon>Tritrichomonadidae</taxon>
        <taxon>Tritrichomonas</taxon>
    </lineage>
</organism>
<proteinExistence type="predicted"/>
<feature type="transmembrane region" description="Helical" evidence="6">
    <location>
        <begin position="376"/>
        <end position="393"/>
    </location>
</feature>
<feature type="transmembrane region" description="Helical" evidence="6">
    <location>
        <begin position="18"/>
        <end position="44"/>
    </location>
</feature>
<keyword evidence="3 6" id="KW-0812">Transmembrane</keyword>
<feature type="transmembrane region" description="Helical" evidence="6">
    <location>
        <begin position="413"/>
        <end position="433"/>
    </location>
</feature>
<accession>A0ABR2H9L5</accession>
<evidence type="ECO:0000256" key="6">
    <source>
        <dbReference type="SAM" id="Phobius"/>
    </source>
</evidence>
<dbReference type="PANTHER" id="PTHR19432:SF26">
    <property type="entry name" value="MAJOR FACILITATOR SUPERFAMILY (MFS) PROFILE DOMAIN-CONTAINING PROTEIN"/>
    <property type="match status" value="1"/>
</dbReference>
<dbReference type="EMBL" id="JAPFFF010000037">
    <property type="protein sequence ID" value="KAK8842894.1"/>
    <property type="molecule type" value="Genomic_DNA"/>
</dbReference>
<name>A0ABR2H9L5_9EUKA</name>
<evidence type="ECO:0000256" key="3">
    <source>
        <dbReference type="ARBA" id="ARBA00022692"/>
    </source>
</evidence>
<evidence type="ECO:0000256" key="2">
    <source>
        <dbReference type="ARBA" id="ARBA00022448"/>
    </source>
</evidence>
<comment type="caution">
    <text evidence="7">The sequence shown here is derived from an EMBL/GenBank/DDBJ whole genome shotgun (WGS) entry which is preliminary data.</text>
</comment>
<evidence type="ECO:0000313" key="8">
    <source>
        <dbReference type="Proteomes" id="UP001470230"/>
    </source>
</evidence>
<dbReference type="Pfam" id="PF07690">
    <property type="entry name" value="MFS_1"/>
    <property type="match status" value="1"/>
</dbReference>
<keyword evidence="8" id="KW-1185">Reference proteome</keyword>
<feature type="transmembrane region" description="Helical" evidence="6">
    <location>
        <begin position="119"/>
        <end position="135"/>
    </location>
</feature>
<evidence type="ECO:0000256" key="1">
    <source>
        <dbReference type="ARBA" id="ARBA00004141"/>
    </source>
</evidence>
<feature type="transmembrane region" description="Helical" evidence="6">
    <location>
        <begin position="288"/>
        <end position="308"/>
    </location>
</feature>
<evidence type="ECO:0000256" key="4">
    <source>
        <dbReference type="ARBA" id="ARBA00022989"/>
    </source>
</evidence>
<evidence type="ECO:0000256" key="5">
    <source>
        <dbReference type="ARBA" id="ARBA00023136"/>
    </source>
</evidence>
<gene>
    <name evidence="7" type="ORF">M9Y10_025760</name>
</gene>
<feature type="transmembrane region" description="Helical" evidence="6">
    <location>
        <begin position="237"/>
        <end position="256"/>
    </location>
</feature>
<comment type="subcellular location">
    <subcellularLocation>
        <location evidence="1">Membrane</location>
        <topology evidence="1">Multi-pass membrane protein</topology>
    </subcellularLocation>
</comment>
<feature type="transmembrane region" description="Helical" evidence="6">
    <location>
        <begin position="56"/>
        <end position="76"/>
    </location>
</feature>
<dbReference type="Gene3D" id="1.20.1250.20">
    <property type="entry name" value="MFS general substrate transporter like domains"/>
    <property type="match status" value="1"/>
</dbReference>